<gene>
    <name evidence="1" type="ORF">M422DRAFT_276219</name>
</gene>
<evidence type="ECO:0000313" key="1">
    <source>
        <dbReference type="EMBL" id="KIJ23248.1"/>
    </source>
</evidence>
<evidence type="ECO:0000313" key="2">
    <source>
        <dbReference type="Proteomes" id="UP000054279"/>
    </source>
</evidence>
<dbReference type="EMBL" id="KN837745">
    <property type="protein sequence ID" value="KIJ23248.1"/>
    <property type="molecule type" value="Genomic_DNA"/>
</dbReference>
<dbReference type="Pfam" id="PF08624">
    <property type="entry name" value="CRC_subunit"/>
    <property type="match status" value="1"/>
</dbReference>
<dbReference type="AlphaFoldDB" id="A0A0C9T323"/>
<protein>
    <submittedName>
        <fullName evidence="1">Uncharacterized protein</fullName>
    </submittedName>
</protein>
<proteinExistence type="predicted"/>
<sequence length="391" mass="44419">MEKETKRRLANVYYHVPRKITRKVGEREYVFENDELVTDDDPKGDEKIDKDGALLGGRVFKAQTFTLPTRHPTRRYMLAIEAARTSGYKDSLYYFRRNPLMYKLICTQQEKDDLIAAGTIPSHMRTRSVTLVTARSAYKQHGAKMIRDGKWVVDDYYEEKALADTLAKGLKAGDPVGEITELLSYGTTKDPVTTQQGGRADAGRSGGILMYKPGGPTTFFGGNGLGPFDGDLSMIKKMAIQREGVDRENWMWTSAMKVQEWNEEWTKARKERLRPGGVIQPVETTEADGEEPDRKRQKMEEKLPLGVYEAHSGLVQYRMDTQPSRGSWEPVVRDGKPREVLGGTRVGAGAWGLAWVDTVMEYRPLDEQRIHEERMRIVREAEEAEAHDVIL</sequence>
<organism evidence="1 2">
    <name type="scientific">Sphaerobolus stellatus (strain SS14)</name>
    <dbReference type="NCBI Taxonomy" id="990650"/>
    <lineage>
        <taxon>Eukaryota</taxon>
        <taxon>Fungi</taxon>
        <taxon>Dikarya</taxon>
        <taxon>Basidiomycota</taxon>
        <taxon>Agaricomycotina</taxon>
        <taxon>Agaricomycetes</taxon>
        <taxon>Phallomycetidae</taxon>
        <taxon>Geastrales</taxon>
        <taxon>Sphaerobolaceae</taxon>
        <taxon>Sphaerobolus</taxon>
    </lineage>
</organism>
<reference evidence="1 2" key="1">
    <citation type="submission" date="2014-06" db="EMBL/GenBank/DDBJ databases">
        <title>Evolutionary Origins and Diversification of the Mycorrhizal Mutualists.</title>
        <authorList>
            <consortium name="DOE Joint Genome Institute"/>
            <consortium name="Mycorrhizal Genomics Consortium"/>
            <person name="Kohler A."/>
            <person name="Kuo A."/>
            <person name="Nagy L.G."/>
            <person name="Floudas D."/>
            <person name="Copeland A."/>
            <person name="Barry K.W."/>
            <person name="Cichocki N."/>
            <person name="Veneault-Fourrey C."/>
            <person name="LaButti K."/>
            <person name="Lindquist E.A."/>
            <person name="Lipzen A."/>
            <person name="Lundell T."/>
            <person name="Morin E."/>
            <person name="Murat C."/>
            <person name="Riley R."/>
            <person name="Ohm R."/>
            <person name="Sun H."/>
            <person name="Tunlid A."/>
            <person name="Henrissat B."/>
            <person name="Grigoriev I.V."/>
            <person name="Hibbett D.S."/>
            <person name="Martin F."/>
        </authorList>
    </citation>
    <scope>NUCLEOTIDE SEQUENCE [LARGE SCALE GENOMIC DNA]</scope>
    <source>
        <strain evidence="1 2">SS14</strain>
    </source>
</reference>
<keyword evidence="2" id="KW-1185">Reference proteome</keyword>
<dbReference type="OrthoDB" id="5598844at2759"/>
<accession>A0A0C9T323</accession>
<dbReference type="HOGENOM" id="CLU_021756_0_0_1"/>
<name>A0A0C9T323_SPHS4</name>
<dbReference type="Proteomes" id="UP000054279">
    <property type="component" value="Unassembled WGS sequence"/>
</dbReference>
<dbReference type="InterPro" id="IPR013933">
    <property type="entry name" value="CRC_Rsc7/Swp82"/>
</dbReference>